<comment type="caution">
    <text evidence="4">The sequence shown here is derived from an EMBL/GenBank/DDBJ whole genome shotgun (WGS) entry which is preliminary data.</text>
</comment>
<feature type="compositionally biased region" description="Low complexity" evidence="3">
    <location>
        <begin position="1063"/>
        <end position="1075"/>
    </location>
</feature>
<dbReference type="InterPro" id="IPR031101">
    <property type="entry name" value="Ctr9"/>
</dbReference>
<feature type="compositionally biased region" description="Low complexity" evidence="3">
    <location>
        <begin position="1212"/>
        <end position="1221"/>
    </location>
</feature>
<name>A0AA43QVE2_9LECA</name>
<evidence type="ECO:0000313" key="4">
    <source>
        <dbReference type="EMBL" id="MDI1491603.1"/>
    </source>
</evidence>
<evidence type="ECO:0000313" key="5">
    <source>
        <dbReference type="Proteomes" id="UP001161017"/>
    </source>
</evidence>
<dbReference type="EMBL" id="JAPUFD010000015">
    <property type="protein sequence ID" value="MDI1491603.1"/>
    <property type="molecule type" value="Genomic_DNA"/>
</dbReference>
<dbReference type="SMART" id="SM00028">
    <property type="entry name" value="TPR"/>
    <property type="match status" value="8"/>
</dbReference>
<evidence type="ECO:0000256" key="3">
    <source>
        <dbReference type="SAM" id="MobiDB-lite"/>
    </source>
</evidence>
<evidence type="ECO:0000256" key="2">
    <source>
        <dbReference type="ARBA" id="ARBA00022803"/>
    </source>
</evidence>
<feature type="compositionally biased region" description="Basic and acidic residues" evidence="3">
    <location>
        <begin position="1111"/>
        <end position="1125"/>
    </location>
</feature>
<feature type="region of interest" description="Disordered" evidence="3">
    <location>
        <begin position="954"/>
        <end position="1272"/>
    </location>
</feature>
<evidence type="ECO:0000256" key="1">
    <source>
        <dbReference type="ARBA" id="ARBA00022737"/>
    </source>
</evidence>
<feature type="compositionally biased region" description="Basic residues" evidence="3">
    <location>
        <begin position="1044"/>
        <end position="1060"/>
    </location>
</feature>
<dbReference type="Pfam" id="PF13428">
    <property type="entry name" value="TPR_14"/>
    <property type="match status" value="1"/>
</dbReference>
<dbReference type="PANTHER" id="PTHR14027:SF2">
    <property type="entry name" value="RNA POLYMERASE-ASSOCIATED PROTEIN CTR9 HOMOLOG"/>
    <property type="match status" value="1"/>
</dbReference>
<organism evidence="4 5">
    <name type="scientific">Ramalina farinacea</name>
    <dbReference type="NCBI Taxonomy" id="258253"/>
    <lineage>
        <taxon>Eukaryota</taxon>
        <taxon>Fungi</taxon>
        <taxon>Dikarya</taxon>
        <taxon>Ascomycota</taxon>
        <taxon>Pezizomycotina</taxon>
        <taxon>Lecanoromycetes</taxon>
        <taxon>OSLEUM clade</taxon>
        <taxon>Lecanoromycetidae</taxon>
        <taxon>Lecanorales</taxon>
        <taxon>Lecanorineae</taxon>
        <taxon>Ramalinaceae</taxon>
        <taxon>Ramalina</taxon>
    </lineage>
</organism>
<feature type="compositionally biased region" description="Basic residues" evidence="3">
    <location>
        <begin position="1076"/>
        <end position="1085"/>
    </location>
</feature>
<dbReference type="Gene3D" id="1.25.40.10">
    <property type="entry name" value="Tetratricopeptide repeat domain"/>
    <property type="match status" value="3"/>
</dbReference>
<feature type="compositionally biased region" description="Basic and acidic residues" evidence="3">
    <location>
        <begin position="962"/>
        <end position="1010"/>
    </location>
</feature>
<keyword evidence="2" id="KW-0802">TPR repeat</keyword>
<keyword evidence="5" id="KW-1185">Reference proteome</keyword>
<gene>
    <name evidence="4" type="primary">CTR9</name>
    <name evidence="4" type="ORF">OHK93_002812</name>
</gene>
<dbReference type="InterPro" id="IPR019734">
    <property type="entry name" value="TPR_rpt"/>
</dbReference>
<dbReference type="GO" id="GO:0000993">
    <property type="term" value="F:RNA polymerase II complex binding"/>
    <property type="evidence" value="ECO:0007669"/>
    <property type="project" value="TreeGrafter"/>
</dbReference>
<dbReference type="AlphaFoldDB" id="A0AA43QVE2"/>
<dbReference type="InterPro" id="IPR011990">
    <property type="entry name" value="TPR-like_helical_dom_sf"/>
</dbReference>
<dbReference type="SUPFAM" id="SSF48452">
    <property type="entry name" value="TPR-like"/>
    <property type="match status" value="3"/>
</dbReference>
<accession>A0AA43QVE2</accession>
<dbReference type="GO" id="GO:0006368">
    <property type="term" value="P:transcription elongation by RNA polymerase II"/>
    <property type="evidence" value="ECO:0007669"/>
    <property type="project" value="TreeGrafter"/>
</dbReference>
<dbReference type="PANTHER" id="PTHR14027">
    <property type="entry name" value="RNA POLYMERASE-ASSOCIATED PROTEIN CTR9"/>
    <property type="match status" value="1"/>
</dbReference>
<keyword evidence="1" id="KW-0677">Repeat</keyword>
<dbReference type="GO" id="GO:0016593">
    <property type="term" value="C:Cdc73/Paf1 complex"/>
    <property type="evidence" value="ECO:0007669"/>
    <property type="project" value="TreeGrafter"/>
</dbReference>
<feature type="compositionally biased region" description="Basic and acidic residues" evidence="3">
    <location>
        <begin position="1017"/>
        <end position="1032"/>
    </location>
</feature>
<protein>
    <submittedName>
        <fullName evidence="4">Protein required for normal CLN1 and CLN2 G1 cyclin expression</fullName>
    </submittedName>
</protein>
<reference evidence="4" key="1">
    <citation type="journal article" date="2023" name="Genome Biol. Evol.">
        <title>First Whole Genome Sequence and Flow Cytometry Genome Size Data for the Lichen-Forming Fungus Ramalina farinacea (Ascomycota).</title>
        <authorList>
            <person name="Llewellyn T."/>
            <person name="Mian S."/>
            <person name="Hill R."/>
            <person name="Leitch I.J."/>
            <person name="Gaya E."/>
        </authorList>
    </citation>
    <scope>NUCLEOTIDE SEQUENCE</scope>
    <source>
        <strain evidence="4">LIQ254RAFAR</strain>
    </source>
</reference>
<proteinExistence type="predicted"/>
<dbReference type="GO" id="GO:0006355">
    <property type="term" value="P:regulation of DNA-templated transcription"/>
    <property type="evidence" value="ECO:0007669"/>
    <property type="project" value="InterPro"/>
</dbReference>
<feature type="compositionally biased region" description="Acidic residues" evidence="3">
    <location>
        <begin position="1126"/>
        <end position="1135"/>
    </location>
</feature>
<sequence>MAPIATGLPNGSARHFSADSSQTLGRFSDIPSFLAIQVPGEGGGDETIEISLEELVDDPTELCMALEDADADKRAWMGLALAHTRQKKVDLAVDILHAGLNSLSKPAKNPKEKLGPLSLLCWLFLGKCRSAPRVPLEGKPEVHTKEHWLQAATETMNEAGHINPAFPPLYLARGVLYLLRASLQPPSKPVAPGSVDHSERVESLRLAQRCFEDAAKVSLNRNMLAVMGVARTQYSFGRFADALAGYQEVLAKMPHLIDPDPRIGVGCCLWQLGYKKEAHGAWERSLELNPESKIATILIGLYYLNESSNYTSKDPNFAPIYKKAMTEYTQKAFKLDKEWPLTCSTFGGYFTLRRAWPTVENLAKKAIELTDVNAIASDGWYLLARKEHYQDEPDLAKIGDFYGRADAARGGGDRGYIPARFGIAQVLVAQGDIDGAKFRLDKIIQSSKSTEAMMLLGALYAEEVFDNMANGNREDKSTEARKAIAYLEQVRLAWKDAAKKLTPDLSVLIYLAHLYEAEQPEKAFQCLQQVEKMNIDDLLEKEDISKEDVDEETLLKMREELSPQLLNNLGCFQYQSEKHDIAGELFQSALNACVKYGEKDDTVDVDALVTTISYNLARTYEASGLLDEARQVYEGLLARHDDYTDARTRLAYIELRQNPTEDGPKAIAQLNETDGGNLEVRAMLGWYLSRSKKRASNIADDQEQKHYKKTLLDYDKHDRYSLTGMGNLYSVYAREMRRSTDKERDKRSGEYLRAVGYFDKVLQLDSRNAYAAQGIAIALVEDKRDLTSAVQLFSKVKDTVRDSSVNINLGHVFCDLKQFTRSIENYEAALYKDRSTDPQVLACLGRVYLLKGKQDKSIPAMKSSLDYSRRALALAPQQIHFQFNIAFVQMQIAQLMYSLTESQRTLSDVQAAAEGLDEAIEALNEIANSKNPPYPKHDIEQRANMGRNTMRRQLERATTAQREYEEKNASRLEEARKAREAELKRREAERQKAEAAAAEHRRKIQEERHKMLQVSRELAEKRAEEERRKEEAEMTTDSETGERVRRKRKARPAAGKRKKKGAETSGSESEASATPKPRRRRGGKKTGKDSGTSGLDSTEEKQPKKRRKLARKSERANDNKFKSSEMVEDSDDDDIPPSSPAPPKAAANGATDAEEDEEMTDAPTTTNGRAANDNEEDAPTTSSRSRKSKAARRIEESDDEDLPDEPTAPPKSTTAERAAASDSDDEAADKTARRPNAFADRPDLSMVDESVGAAGEEGRDTTGENVGDGYGV</sequence>
<dbReference type="Proteomes" id="UP001161017">
    <property type="component" value="Unassembled WGS sequence"/>
</dbReference>